<comment type="caution">
    <text evidence="2">The sequence shown here is derived from an EMBL/GenBank/DDBJ whole genome shotgun (WGS) entry which is preliminary data.</text>
</comment>
<evidence type="ECO:0000313" key="3">
    <source>
        <dbReference type="Proteomes" id="UP000287470"/>
    </source>
</evidence>
<reference evidence="2 3" key="1">
    <citation type="submission" date="2018-09" db="EMBL/GenBank/DDBJ databases">
        <title>Characterization of the phylogenetic diversity of five novel species belonging to the genus Bifidobacterium.</title>
        <authorList>
            <person name="Lugli G.A."/>
            <person name="Duranti S."/>
            <person name="Milani C."/>
        </authorList>
    </citation>
    <scope>NUCLEOTIDE SEQUENCE [LARGE SCALE GENOMIC DNA]</scope>
    <source>
        <strain evidence="2 3">2033B</strain>
    </source>
</reference>
<keyword evidence="3" id="KW-1185">Reference proteome</keyword>
<sequence>MHTHTIHARVIPVDDDPQEDDAIARIGTLLSGGTPACRCDTCTRQACEDAHPAAGDDADEENDDKGDGRVVVRDDTTLFALRDGIMRLHRTAVAGMAAAGIADTIALNNVDRYLLHALETIDEEGRR</sequence>
<dbReference type="Proteomes" id="UP000287470">
    <property type="component" value="Unassembled WGS sequence"/>
</dbReference>
<name>A0A430FJU2_9BIFI</name>
<dbReference type="EMBL" id="QXGK01000020">
    <property type="protein sequence ID" value="RSX52998.1"/>
    <property type="molecule type" value="Genomic_DNA"/>
</dbReference>
<dbReference type="AlphaFoldDB" id="A0A430FJU2"/>
<protein>
    <submittedName>
        <fullName evidence="2">Uncharacterized protein</fullName>
    </submittedName>
</protein>
<dbReference type="RefSeq" id="WP_125968924.1">
    <property type="nucleotide sequence ID" value="NZ_QXGK01000020.1"/>
</dbReference>
<proteinExistence type="predicted"/>
<feature type="region of interest" description="Disordered" evidence="1">
    <location>
        <begin position="49"/>
        <end position="68"/>
    </location>
</feature>
<evidence type="ECO:0000256" key="1">
    <source>
        <dbReference type="SAM" id="MobiDB-lite"/>
    </source>
</evidence>
<accession>A0A430FJU2</accession>
<organism evidence="2 3">
    <name type="scientific">Bifidobacterium samirii</name>
    <dbReference type="NCBI Taxonomy" id="2306974"/>
    <lineage>
        <taxon>Bacteria</taxon>
        <taxon>Bacillati</taxon>
        <taxon>Actinomycetota</taxon>
        <taxon>Actinomycetes</taxon>
        <taxon>Bifidobacteriales</taxon>
        <taxon>Bifidobacteriaceae</taxon>
        <taxon>Bifidobacterium</taxon>
    </lineage>
</organism>
<evidence type="ECO:0000313" key="2">
    <source>
        <dbReference type="EMBL" id="RSX52998.1"/>
    </source>
</evidence>
<gene>
    <name evidence="2" type="ORF">D2E24_1669</name>
</gene>